<reference evidence="2" key="1">
    <citation type="submission" date="2020-10" db="EMBL/GenBank/DDBJ databases">
        <authorList>
            <person name="Gilroy R."/>
        </authorList>
    </citation>
    <scope>NUCLEOTIDE SEQUENCE</scope>
    <source>
        <strain evidence="2">1370</strain>
    </source>
</reference>
<dbReference type="Proteomes" id="UP000823960">
    <property type="component" value="Unassembled WGS sequence"/>
</dbReference>
<dbReference type="EMBL" id="DVOL01000003">
    <property type="protein sequence ID" value="HIV10094.1"/>
    <property type="molecule type" value="Genomic_DNA"/>
</dbReference>
<dbReference type="AlphaFoldDB" id="A0A9D1T3U3"/>
<evidence type="ECO:0008006" key="4">
    <source>
        <dbReference type="Google" id="ProtNLM"/>
    </source>
</evidence>
<protein>
    <recommendedName>
        <fullName evidence="4">DivIVA domain-containing protein</fullName>
    </recommendedName>
</protein>
<sequence length="170" mass="19677">MNPGKLRSGLFGFKKSSVYQYISEIEQDYSAKLVQRNDQAARESDEHLRRISQLEAELEEQKHSNEAIKSEKELIALALIDARRYAETVKKEADDKAAEERKKLEAELDKRKAELDRYHEQIVAVREMFQKLLRSMNEHAYSFEQQVKTAGEAAPERNMSLFERKAGSGK</sequence>
<proteinExistence type="predicted"/>
<evidence type="ECO:0000313" key="2">
    <source>
        <dbReference type="EMBL" id="HIV10094.1"/>
    </source>
</evidence>
<accession>A0A9D1T3U3</accession>
<evidence type="ECO:0000313" key="3">
    <source>
        <dbReference type="Proteomes" id="UP000823960"/>
    </source>
</evidence>
<name>A0A9D1T3U3_9FIRM</name>
<comment type="caution">
    <text evidence="2">The sequence shown here is derived from an EMBL/GenBank/DDBJ whole genome shotgun (WGS) entry which is preliminary data.</text>
</comment>
<organism evidence="2 3">
    <name type="scientific">Candidatus Faeciplasma avium</name>
    <dbReference type="NCBI Taxonomy" id="2840798"/>
    <lineage>
        <taxon>Bacteria</taxon>
        <taxon>Bacillati</taxon>
        <taxon>Bacillota</taxon>
        <taxon>Clostridia</taxon>
        <taxon>Eubacteriales</taxon>
        <taxon>Oscillospiraceae</taxon>
        <taxon>Oscillospiraceae incertae sedis</taxon>
        <taxon>Candidatus Faeciplasma</taxon>
    </lineage>
</organism>
<gene>
    <name evidence="2" type="ORF">IAD28_00135</name>
</gene>
<evidence type="ECO:0000256" key="1">
    <source>
        <dbReference type="SAM" id="MobiDB-lite"/>
    </source>
</evidence>
<reference evidence="2" key="2">
    <citation type="journal article" date="2021" name="PeerJ">
        <title>Extensive microbial diversity within the chicken gut microbiome revealed by metagenomics and culture.</title>
        <authorList>
            <person name="Gilroy R."/>
            <person name="Ravi A."/>
            <person name="Getino M."/>
            <person name="Pursley I."/>
            <person name="Horton D.L."/>
            <person name="Alikhan N.F."/>
            <person name="Baker D."/>
            <person name="Gharbi K."/>
            <person name="Hall N."/>
            <person name="Watson M."/>
            <person name="Adriaenssens E.M."/>
            <person name="Foster-Nyarko E."/>
            <person name="Jarju S."/>
            <person name="Secka A."/>
            <person name="Antonio M."/>
            <person name="Oren A."/>
            <person name="Chaudhuri R.R."/>
            <person name="La Ragione R."/>
            <person name="Hildebrand F."/>
            <person name="Pallen M.J."/>
        </authorList>
    </citation>
    <scope>NUCLEOTIDE SEQUENCE</scope>
    <source>
        <strain evidence="2">1370</strain>
    </source>
</reference>
<feature type="region of interest" description="Disordered" evidence="1">
    <location>
        <begin position="148"/>
        <end position="170"/>
    </location>
</feature>
<feature type="region of interest" description="Disordered" evidence="1">
    <location>
        <begin position="90"/>
        <end position="110"/>
    </location>
</feature>